<dbReference type="PANTHER" id="PTHR45781">
    <property type="entry name" value="AGAP000281-PA"/>
    <property type="match status" value="1"/>
</dbReference>
<sequence length="134" mass="15850">MDEFSVYNIPLESYTDWWLIQPTLPLIVSTQQRINFPLTHFLMKDDRRNPKEYESNRPVSAYAMFFREKQAIVKIRWPDASFGHISKIVAAQWEMLTKDEKEIAAVEKVRRICESTAKKVEEENANDDKIISQR</sequence>
<evidence type="ECO:0000256" key="4">
    <source>
        <dbReference type="PROSITE-ProRule" id="PRU00267"/>
    </source>
</evidence>
<dbReference type="Proteomes" id="UP000095283">
    <property type="component" value="Unplaced"/>
</dbReference>
<dbReference type="InterPro" id="IPR009071">
    <property type="entry name" value="HMG_box_dom"/>
</dbReference>
<evidence type="ECO:0000256" key="2">
    <source>
        <dbReference type="ARBA" id="ARBA00023125"/>
    </source>
</evidence>
<dbReference type="PANTHER" id="PTHR45781:SF1">
    <property type="entry name" value="HMG BOX DOMAIN-CONTAINING PROTEIN"/>
    <property type="match status" value="1"/>
</dbReference>
<evidence type="ECO:0000256" key="3">
    <source>
        <dbReference type="ARBA" id="ARBA00023242"/>
    </source>
</evidence>
<dbReference type="Pfam" id="PF00505">
    <property type="entry name" value="HMG_box"/>
    <property type="match status" value="1"/>
</dbReference>
<feature type="DNA-binding region" description="HMG box" evidence="4">
    <location>
        <begin position="55"/>
        <end position="102"/>
    </location>
</feature>
<evidence type="ECO:0000313" key="7">
    <source>
        <dbReference type="WBParaSite" id="Hba_16915"/>
    </source>
</evidence>
<protein>
    <submittedName>
        <fullName evidence="7">HMG box domain-containing protein</fullName>
    </submittedName>
</protein>
<feature type="domain" description="HMG box" evidence="5">
    <location>
        <begin position="55"/>
        <end position="102"/>
    </location>
</feature>
<keyword evidence="2 4" id="KW-0238">DNA-binding</keyword>
<evidence type="ECO:0000313" key="6">
    <source>
        <dbReference type="Proteomes" id="UP000095283"/>
    </source>
</evidence>
<keyword evidence="6" id="KW-1185">Reference proteome</keyword>
<dbReference type="PROSITE" id="PS50118">
    <property type="entry name" value="HMG_BOX_2"/>
    <property type="match status" value="1"/>
</dbReference>
<dbReference type="AlphaFoldDB" id="A0A1I7XHE8"/>
<dbReference type="SMART" id="SM00398">
    <property type="entry name" value="HMG"/>
    <property type="match status" value="1"/>
</dbReference>
<reference evidence="7" key="1">
    <citation type="submission" date="2016-11" db="UniProtKB">
        <authorList>
            <consortium name="WormBaseParasite"/>
        </authorList>
    </citation>
    <scope>IDENTIFICATION</scope>
</reference>
<dbReference type="InterPro" id="IPR036910">
    <property type="entry name" value="HMG_box_dom_sf"/>
</dbReference>
<evidence type="ECO:0000256" key="1">
    <source>
        <dbReference type="ARBA" id="ARBA00004123"/>
    </source>
</evidence>
<dbReference type="GO" id="GO:0006357">
    <property type="term" value="P:regulation of transcription by RNA polymerase II"/>
    <property type="evidence" value="ECO:0007669"/>
    <property type="project" value="TreeGrafter"/>
</dbReference>
<comment type="subcellular location">
    <subcellularLocation>
        <location evidence="1">Nucleus</location>
    </subcellularLocation>
</comment>
<name>A0A1I7XHE8_HETBA</name>
<dbReference type="GO" id="GO:0031490">
    <property type="term" value="F:chromatin DNA binding"/>
    <property type="evidence" value="ECO:0007669"/>
    <property type="project" value="TreeGrafter"/>
</dbReference>
<accession>A0A1I7XHE8</accession>
<proteinExistence type="predicted"/>
<keyword evidence="3 4" id="KW-0539">Nucleus</keyword>
<evidence type="ECO:0000259" key="5">
    <source>
        <dbReference type="PROSITE" id="PS50118"/>
    </source>
</evidence>
<dbReference type="WBParaSite" id="Hba_16915">
    <property type="protein sequence ID" value="Hba_16915"/>
    <property type="gene ID" value="Hba_16915"/>
</dbReference>
<dbReference type="InterPro" id="IPR051365">
    <property type="entry name" value="TOX_HMG-box_domain"/>
</dbReference>
<dbReference type="GO" id="GO:0005634">
    <property type="term" value="C:nucleus"/>
    <property type="evidence" value="ECO:0007669"/>
    <property type="project" value="UniProtKB-SubCell"/>
</dbReference>
<dbReference type="SUPFAM" id="SSF47095">
    <property type="entry name" value="HMG-box"/>
    <property type="match status" value="1"/>
</dbReference>
<dbReference type="Gene3D" id="1.10.30.10">
    <property type="entry name" value="High mobility group box domain"/>
    <property type="match status" value="1"/>
</dbReference>
<organism evidence="6 7">
    <name type="scientific">Heterorhabditis bacteriophora</name>
    <name type="common">Entomopathogenic nematode worm</name>
    <dbReference type="NCBI Taxonomy" id="37862"/>
    <lineage>
        <taxon>Eukaryota</taxon>
        <taxon>Metazoa</taxon>
        <taxon>Ecdysozoa</taxon>
        <taxon>Nematoda</taxon>
        <taxon>Chromadorea</taxon>
        <taxon>Rhabditida</taxon>
        <taxon>Rhabditina</taxon>
        <taxon>Rhabditomorpha</taxon>
        <taxon>Strongyloidea</taxon>
        <taxon>Heterorhabditidae</taxon>
        <taxon>Heterorhabditis</taxon>
    </lineage>
</organism>